<reference evidence="2" key="1">
    <citation type="journal article" date="2016" name="Nature">
        <title>The genome of the seagrass Zostera marina reveals angiosperm adaptation to the sea.</title>
        <authorList>
            <person name="Olsen J.L."/>
            <person name="Rouze P."/>
            <person name="Verhelst B."/>
            <person name="Lin Y.-C."/>
            <person name="Bayer T."/>
            <person name="Collen J."/>
            <person name="Dattolo E."/>
            <person name="De Paoli E."/>
            <person name="Dittami S."/>
            <person name="Maumus F."/>
            <person name="Michel G."/>
            <person name="Kersting A."/>
            <person name="Lauritano C."/>
            <person name="Lohaus R."/>
            <person name="Toepel M."/>
            <person name="Tonon T."/>
            <person name="Vanneste K."/>
            <person name="Amirebrahimi M."/>
            <person name="Brakel J."/>
            <person name="Bostroem C."/>
            <person name="Chovatia M."/>
            <person name="Grimwood J."/>
            <person name="Jenkins J.W."/>
            <person name="Jueterbock A."/>
            <person name="Mraz A."/>
            <person name="Stam W.T."/>
            <person name="Tice H."/>
            <person name="Bornberg-Bauer E."/>
            <person name="Green P.J."/>
            <person name="Pearson G.A."/>
            <person name="Procaccini G."/>
            <person name="Duarte C.M."/>
            <person name="Schmutz J."/>
            <person name="Reusch T.B.H."/>
            <person name="Van de Peer Y."/>
        </authorList>
    </citation>
    <scope>NUCLEOTIDE SEQUENCE [LARGE SCALE GENOMIC DNA]</scope>
    <source>
        <strain evidence="2">cv. Finnish</strain>
    </source>
</reference>
<gene>
    <name evidence="1" type="ORF">ZOSMA_46G00100</name>
</gene>
<evidence type="ECO:0000313" key="2">
    <source>
        <dbReference type="Proteomes" id="UP000036987"/>
    </source>
</evidence>
<sequence>MMMKKKRTRYFTDSSSSEDETVVVHTVISGDESLFCCSLCSSYVFVTEPNSRCPRCESSMPFPMPKKSKIEIVTGDEDILDQEGRLFGGAQFPRE</sequence>
<evidence type="ECO:0000313" key="1">
    <source>
        <dbReference type="EMBL" id="KMZ62343.1"/>
    </source>
</evidence>
<dbReference type="AlphaFoldDB" id="A0A0K9P035"/>
<name>A0A0K9P035_ZOSMR</name>
<keyword evidence="2" id="KW-1185">Reference proteome</keyword>
<dbReference type="EMBL" id="LFYR01001368">
    <property type="protein sequence ID" value="KMZ62343.1"/>
    <property type="molecule type" value="Genomic_DNA"/>
</dbReference>
<protein>
    <submittedName>
        <fullName evidence="1">Uncharacterized protein</fullName>
    </submittedName>
</protein>
<proteinExistence type="predicted"/>
<accession>A0A0K9P035</accession>
<organism evidence="1 2">
    <name type="scientific">Zostera marina</name>
    <name type="common">Eelgrass</name>
    <dbReference type="NCBI Taxonomy" id="29655"/>
    <lineage>
        <taxon>Eukaryota</taxon>
        <taxon>Viridiplantae</taxon>
        <taxon>Streptophyta</taxon>
        <taxon>Embryophyta</taxon>
        <taxon>Tracheophyta</taxon>
        <taxon>Spermatophyta</taxon>
        <taxon>Magnoliopsida</taxon>
        <taxon>Liliopsida</taxon>
        <taxon>Zosteraceae</taxon>
        <taxon>Zostera</taxon>
    </lineage>
</organism>
<dbReference type="Proteomes" id="UP000036987">
    <property type="component" value="Unassembled WGS sequence"/>
</dbReference>
<comment type="caution">
    <text evidence="1">The sequence shown here is derived from an EMBL/GenBank/DDBJ whole genome shotgun (WGS) entry which is preliminary data.</text>
</comment>